<name>A0ABX0YJ53_9PSED</name>
<accession>A0ABX0YJ53</accession>
<dbReference type="RefSeq" id="WP_168085625.1">
    <property type="nucleotide sequence ID" value="NZ_JAAVJI010000015.1"/>
</dbReference>
<keyword evidence="1" id="KW-0732">Signal</keyword>
<evidence type="ECO:0000256" key="1">
    <source>
        <dbReference type="SAM" id="SignalP"/>
    </source>
</evidence>
<feature type="signal peptide" evidence="1">
    <location>
        <begin position="1"/>
        <end position="23"/>
    </location>
</feature>
<feature type="chain" id="PRO_5045067199" evidence="1">
    <location>
        <begin position="24"/>
        <end position="95"/>
    </location>
</feature>
<gene>
    <name evidence="2" type="ORF">HBH25_19590</name>
</gene>
<dbReference type="Proteomes" id="UP000746535">
    <property type="component" value="Unassembled WGS sequence"/>
</dbReference>
<keyword evidence="3" id="KW-1185">Reference proteome</keyword>
<evidence type="ECO:0000313" key="3">
    <source>
        <dbReference type="Proteomes" id="UP000746535"/>
    </source>
</evidence>
<proteinExistence type="predicted"/>
<organism evidence="2 3">
    <name type="scientific">Pseudomonas quercus</name>
    <dbReference type="NCBI Taxonomy" id="2722792"/>
    <lineage>
        <taxon>Bacteria</taxon>
        <taxon>Pseudomonadati</taxon>
        <taxon>Pseudomonadota</taxon>
        <taxon>Gammaproteobacteria</taxon>
        <taxon>Pseudomonadales</taxon>
        <taxon>Pseudomonadaceae</taxon>
        <taxon>Pseudomonas</taxon>
    </lineage>
</organism>
<sequence length="95" mass="9829">MTRTLIPALAFCASALLAGQAFAADDLCAANLQKINDTMATVKGTNPALEKTMRGQIDAAKADQARGNTKDCIANTGKILTQLDNYTKKGGAAGN</sequence>
<evidence type="ECO:0000313" key="2">
    <source>
        <dbReference type="EMBL" id="NJP03051.1"/>
    </source>
</evidence>
<reference evidence="2 3" key="1">
    <citation type="submission" date="2020-03" db="EMBL/GenBank/DDBJ databases">
        <authorList>
            <person name="Wang L."/>
            <person name="He N."/>
            <person name="Li Y."/>
            <person name="Fang Y."/>
            <person name="Zhang F."/>
        </authorList>
    </citation>
    <scope>NUCLEOTIDE SEQUENCE [LARGE SCALE GENOMIC DNA]</scope>
    <source>
        <strain evidence="3">hsmgli-8</strain>
    </source>
</reference>
<comment type="caution">
    <text evidence="2">The sequence shown here is derived from an EMBL/GenBank/DDBJ whole genome shotgun (WGS) entry which is preliminary data.</text>
</comment>
<dbReference type="EMBL" id="JAAVJI010000015">
    <property type="protein sequence ID" value="NJP03051.1"/>
    <property type="molecule type" value="Genomic_DNA"/>
</dbReference>
<protein>
    <submittedName>
        <fullName evidence="2">Uncharacterized protein</fullName>
    </submittedName>
</protein>